<organism evidence="6 7">
    <name type="scientific">Aquincola tertiaricarbonis</name>
    <dbReference type="NCBI Taxonomy" id="391953"/>
    <lineage>
        <taxon>Bacteria</taxon>
        <taxon>Pseudomonadati</taxon>
        <taxon>Pseudomonadota</taxon>
        <taxon>Betaproteobacteria</taxon>
        <taxon>Burkholderiales</taxon>
        <taxon>Sphaerotilaceae</taxon>
        <taxon>Aquincola</taxon>
    </lineage>
</organism>
<protein>
    <submittedName>
        <fullName evidence="6">HipA domain-containing protein</fullName>
    </submittedName>
</protein>
<reference evidence="6" key="1">
    <citation type="submission" date="2022-05" db="EMBL/GenBank/DDBJ databases">
        <title>An RpoN-dependent PEP-CTERM gene is involved in floc formation of an Aquincola tertiaricarbonis strain.</title>
        <authorList>
            <person name="Qiu D."/>
            <person name="Xia M."/>
        </authorList>
    </citation>
    <scope>NUCLEOTIDE SEQUENCE</scope>
    <source>
        <strain evidence="6">RN12</strain>
    </source>
</reference>
<dbReference type="InterPro" id="IPR052028">
    <property type="entry name" value="HipA_Ser/Thr_kinase"/>
</dbReference>
<feature type="domain" description="HipA-like C-terminal" evidence="4">
    <location>
        <begin position="148"/>
        <end position="399"/>
    </location>
</feature>
<evidence type="ECO:0000256" key="2">
    <source>
        <dbReference type="ARBA" id="ARBA00022679"/>
    </source>
</evidence>
<comment type="similarity">
    <text evidence="1">Belongs to the HipA Ser/Thr kinase family.</text>
</comment>
<feature type="domain" description="HipA N-terminal subdomain 1" evidence="5">
    <location>
        <begin position="5"/>
        <end position="106"/>
    </location>
</feature>
<evidence type="ECO:0000313" key="7">
    <source>
        <dbReference type="Proteomes" id="UP001056201"/>
    </source>
</evidence>
<gene>
    <name evidence="6" type="ORF">MW290_00675</name>
</gene>
<evidence type="ECO:0000256" key="3">
    <source>
        <dbReference type="ARBA" id="ARBA00022777"/>
    </source>
</evidence>
<dbReference type="PANTHER" id="PTHR37419:SF1">
    <property type="entry name" value="SERINE_THREONINE-PROTEIN KINASE TOXIN HIPA"/>
    <property type="match status" value="1"/>
</dbReference>
<dbReference type="PANTHER" id="PTHR37419">
    <property type="entry name" value="SERINE/THREONINE-PROTEIN KINASE TOXIN HIPA"/>
    <property type="match status" value="1"/>
</dbReference>
<dbReference type="InterPro" id="IPR017508">
    <property type="entry name" value="HipA_N1"/>
</dbReference>
<evidence type="ECO:0000259" key="5">
    <source>
        <dbReference type="Pfam" id="PF13657"/>
    </source>
</evidence>
<dbReference type="Pfam" id="PF13657">
    <property type="entry name" value="Couple_hipA"/>
    <property type="match status" value="1"/>
</dbReference>
<dbReference type="RefSeq" id="WP_250195437.1">
    <property type="nucleotide sequence ID" value="NZ_CP097635.1"/>
</dbReference>
<dbReference type="Proteomes" id="UP001056201">
    <property type="component" value="Chromosome 1"/>
</dbReference>
<dbReference type="NCBIfam" id="TIGR03071">
    <property type="entry name" value="couple_hipA"/>
    <property type="match status" value="1"/>
</dbReference>
<keyword evidence="7" id="KW-1185">Reference proteome</keyword>
<dbReference type="InterPro" id="IPR012893">
    <property type="entry name" value="HipA-like_C"/>
</dbReference>
<name>A0ABY4S580_AQUTE</name>
<evidence type="ECO:0000259" key="4">
    <source>
        <dbReference type="Pfam" id="PF07804"/>
    </source>
</evidence>
<dbReference type="EMBL" id="CP097635">
    <property type="protein sequence ID" value="URI07172.1"/>
    <property type="molecule type" value="Genomic_DNA"/>
</dbReference>
<keyword evidence="2" id="KW-0808">Transferase</keyword>
<keyword evidence="3" id="KW-0418">Kinase</keyword>
<accession>A0ABY4S580</accession>
<sequence length="449" mass="49469">MSHDLQLWAGDRRMAVITHDATADQWQLQYADDWRTDPQAFPLSPVLPLERPAHAHASASLRRFIEHLLPEGTALDVAARYNGLSRSNVFGLIRALGAETAGALRFEANGAPTLAAAPPRELPLQELDARIGQRAELPLNVWDGRVRMSVAGLQDKLLVYLDRPLSEGGRLWLVDGQPLASTHLLKPDADHPRTPHLAINEHFCMSLAHRMGLPAAEVDLLRTPRPVLVVRRFDRLLEVTPTGPQVKRLHVIDACQACDLPVSFKYERHLGSAPELQNFRDGMSLPRLFGCVNGATQKAATRLTLLRWALFQLLIGNSDAHGKNFSFFVGPGGLLAPAPWYDLVSVRQYPQLDTELAMAIGDVFAPTEVAAFPLADFARRCGIDRKLMQREGRRLAKAALGAAAAQAAWAGYQDAERPFIESLAGFVQQQAQWLERVTAEAAAVPAKYL</sequence>
<evidence type="ECO:0000256" key="1">
    <source>
        <dbReference type="ARBA" id="ARBA00010164"/>
    </source>
</evidence>
<evidence type="ECO:0000313" key="6">
    <source>
        <dbReference type="EMBL" id="URI07172.1"/>
    </source>
</evidence>
<proteinExistence type="inferred from homology"/>
<dbReference type="Pfam" id="PF07804">
    <property type="entry name" value="HipA_C"/>
    <property type="match status" value="1"/>
</dbReference>